<reference evidence="1" key="2">
    <citation type="submission" date="2025-08" db="UniProtKB">
        <authorList>
            <consortium name="Ensembl"/>
        </authorList>
    </citation>
    <scope>IDENTIFICATION</scope>
</reference>
<evidence type="ECO:0000313" key="2">
    <source>
        <dbReference type="Proteomes" id="UP000472264"/>
    </source>
</evidence>
<reference evidence="1" key="1">
    <citation type="submission" date="2021-04" db="EMBL/GenBank/DDBJ databases">
        <authorList>
            <consortium name="Wellcome Sanger Institute Data Sharing"/>
        </authorList>
    </citation>
    <scope>NUCLEOTIDE SEQUENCE [LARGE SCALE GENOMIC DNA]</scope>
</reference>
<dbReference type="Ensembl" id="ENSENLT00000003591.1">
    <property type="protein sequence ID" value="ENSENLP00000003405.1"/>
    <property type="gene ID" value="ENSENLG00000001625.1"/>
</dbReference>
<organism evidence="1 2">
    <name type="scientific">Echeneis naucrates</name>
    <name type="common">Live sharksucker</name>
    <dbReference type="NCBI Taxonomy" id="173247"/>
    <lineage>
        <taxon>Eukaryota</taxon>
        <taxon>Metazoa</taxon>
        <taxon>Chordata</taxon>
        <taxon>Craniata</taxon>
        <taxon>Vertebrata</taxon>
        <taxon>Euteleostomi</taxon>
        <taxon>Actinopterygii</taxon>
        <taxon>Neopterygii</taxon>
        <taxon>Teleostei</taxon>
        <taxon>Neoteleostei</taxon>
        <taxon>Acanthomorphata</taxon>
        <taxon>Carangaria</taxon>
        <taxon>Carangiformes</taxon>
        <taxon>Echeneidae</taxon>
        <taxon>Echeneis</taxon>
    </lineage>
</organism>
<dbReference type="GO" id="GO:0005829">
    <property type="term" value="C:cytosol"/>
    <property type="evidence" value="ECO:0007669"/>
    <property type="project" value="TreeGrafter"/>
</dbReference>
<name>A0A665T0M7_ECHNA</name>
<evidence type="ECO:0000313" key="1">
    <source>
        <dbReference type="Ensembl" id="ENSENLP00000003405.1"/>
    </source>
</evidence>
<proteinExistence type="predicted"/>
<dbReference type="GO" id="GO:0016020">
    <property type="term" value="C:membrane"/>
    <property type="evidence" value="ECO:0007669"/>
    <property type="project" value="TreeGrafter"/>
</dbReference>
<dbReference type="Proteomes" id="UP000472264">
    <property type="component" value="Chromosome 6"/>
</dbReference>
<dbReference type="PANTHER" id="PTHR10972:SF47">
    <property type="entry name" value="OXYSTEROL-BINDING PROTEIN-RELATED PROTEIN 10"/>
    <property type="match status" value="1"/>
</dbReference>
<dbReference type="Pfam" id="PF01237">
    <property type="entry name" value="Oxysterol_BP"/>
    <property type="match status" value="1"/>
</dbReference>
<dbReference type="GO" id="GO:0015485">
    <property type="term" value="F:cholesterol binding"/>
    <property type="evidence" value="ECO:0007669"/>
    <property type="project" value="TreeGrafter"/>
</dbReference>
<dbReference type="InterPro" id="IPR037239">
    <property type="entry name" value="OSBP_sf"/>
</dbReference>
<dbReference type="PANTHER" id="PTHR10972">
    <property type="entry name" value="OXYSTEROL-BINDING PROTEIN-RELATED"/>
    <property type="match status" value="1"/>
</dbReference>
<dbReference type="Gene3D" id="2.40.160.120">
    <property type="match status" value="1"/>
</dbReference>
<dbReference type="InParanoid" id="A0A665T0M7"/>
<dbReference type="AlphaFoldDB" id="A0A665T0M7"/>
<keyword evidence="2" id="KW-1185">Reference proteome</keyword>
<sequence>IEMFFFFPLKILDKNANYIDRDLIYEKVILPLSLHLPGVLYLLEHNEEYVFTLPCAYARSILTVPWVELGGKVIINCAKSGYSANVTFHTKPFYGGKVHRWVSPEKLQLHSVDETCLSLTLSTDPRLEPGGDGANTKGKAHVKLCITCDSISVLHSIFKHQ</sequence>
<dbReference type="SUPFAM" id="SSF144000">
    <property type="entry name" value="Oxysterol-binding protein-like"/>
    <property type="match status" value="1"/>
</dbReference>
<reference evidence="1" key="3">
    <citation type="submission" date="2025-09" db="UniProtKB">
        <authorList>
            <consortium name="Ensembl"/>
        </authorList>
    </citation>
    <scope>IDENTIFICATION</scope>
</reference>
<accession>A0A665T0M7</accession>
<protein>
    <submittedName>
        <fullName evidence="1">Uncharacterized protein</fullName>
    </submittedName>
</protein>
<dbReference type="InterPro" id="IPR000648">
    <property type="entry name" value="Oxysterol-bd"/>
</dbReference>